<comment type="caution">
    <text evidence="3">The sequence shown here is derived from an EMBL/GenBank/DDBJ whole genome shotgun (WGS) entry which is preliminary data.</text>
</comment>
<sequence length="230" mass="24023">MPSWSALLRCLWASVAAQTHTSSPAGYLHCRCLRSAASPCQGPSPARGPRPSTGGWRVQEPQRHRSHSGLHHSICTTGHVPPFGQGGTPRPSTAPGGPRGVILTGLPNGSSALAPVGPGAGQGQISSAWPRRQGGPCPLCYPSVQARPPWPKAAATTPCLSGAQIVIPRCPWDLLLTCLFPSPKLSPTAWVPSGNGARWLQAPLLQRADTPPLGCVEGPGPRPRWTPLLS</sequence>
<name>A0AAV7RP93_PLEWA</name>
<feature type="region of interest" description="Disordered" evidence="1">
    <location>
        <begin position="39"/>
        <end position="99"/>
    </location>
</feature>
<gene>
    <name evidence="3" type="ORF">NDU88_006220</name>
</gene>
<evidence type="ECO:0000313" key="4">
    <source>
        <dbReference type="Proteomes" id="UP001066276"/>
    </source>
</evidence>
<accession>A0AAV7RP93</accession>
<feature type="signal peptide" evidence="2">
    <location>
        <begin position="1"/>
        <end position="17"/>
    </location>
</feature>
<proteinExistence type="predicted"/>
<keyword evidence="4" id="KW-1185">Reference proteome</keyword>
<dbReference type="AlphaFoldDB" id="A0AAV7RP93"/>
<evidence type="ECO:0000256" key="1">
    <source>
        <dbReference type="SAM" id="MobiDB-lite"/>
    </source>
</evidence>
<dbReference type="Proteomes" id="UP001066276">
    <property type="component" value="Chromosome 5"/>
</dbReference>
<reference evidence="3" key="1">
    <citation type="journal article" date="2022" name="bioRxiv">
        <title>Sequencing and chromosome-scale assembly of the giantPleurodeles waltlgenome.</title>
        <authorList>
            <person name="Brown T."/>
            <person name="Elewa A."/>
            <person name="Iarovenko S."/>
            <person name="Subramanian E."/>
            <person name="Araus A.J."/>
            <person name="Petzold A."/>
            <person name="Susuki M."/>
            <person name="Suzuki K.-i.T."/>
            <person name="Hayashi T."/>
            <person name="Toyoda A."/>
            <person name="Oliveira C."/>
            <person name="Osipova E."/>
            <person name="Leigh N.D."/>
            <person name="Simon A."/>
            <person name="Yun M.H."/>
        </authorList>
    </citation>
    <scope>NUCLEOTIDE SEQUENCE</scope>
    <source>
        <strain evidence="3">20211129_DDA</strain>
        <tissue evidence="3">Liver</tissue>
    </source>
</reference>
<protein>
    <submittedName>
        <fullName evidence="3">Uncharacterized protein</fullName>
    </submittedName>
</protein>
<evidence type="ECO:0000256" key="2">
    <source>
        <dbReference type="SAM" id="SignalP"/>
    </source>
</evidence>
<keyword evidence="2" id="KW-0732">Signal</keyword>
<organism evidence="3 4">
    <name type="scientific">Pleurodeles waltl</name>
    <name type="common">Iberian ribbed newt</name>
    <dbReference type="NCBI Taxonomy" id="8319"/>
    <lineage>
        <taxon>Eukaryota</taxon>
        <taxon>Metazoa</taxon>
        <taxon>Chordata</taxon>
        <taxon>Craniata</taxon>
        <taxon>Vertebrata</taxon>
        <taxon>Euteleostomi</taxon>
        <taxon>Amphibia</taxon>
        <taxon>Batrachia</taxon>
        <taxon>Caudata</taxon>
        <taxon>Salamandroidea</taxon>
        <taxon>Salamandridae</taxon>
        <taxon>Pleurodelinae</taxon>
        <taxon>Pleurodeles</taxon>
    </lineage>
</organism>
<dbReference type="EMBL" id="JANPWB010000009">
    <property type="protein sequence ID" value="KAJ1153461.1"/>
    <property type="molecule type" value="Genomic_DNA"/>
</dbReference>
<evidence type="ECO:0000313" key="3">
    <source>
        <dbReference type="EMBL" id="KAJ1153461.1"/>
    </source>
</evidence>
<feature type="chain" id="PRO_5043619594" evidence="2">
    <location>
        <begin position="18"/>
        <end position="230"/>
    </location>
</feature>